<organism evidence="1 2">
    <name type="scientific">Myxococcus stipitatus (strain DSM 14675 / JCM 12634 / Mx s8)</name>
    <dbReference type="NCBI Taxonomy" id="1278073"/>
    <lineage>
        <taxon>Bacteria</taxon>
        <taxon>Pseudomonadati</taxon>
        <taxon>Myxococcota</taxon>
        <taxon>Myxococcia</taxon>
        <taxon>Myxococcales</taxon>
        <taxon>Cystobacterineae</taxon>
        <taxon>Myxococcaceae</taxon>
        <taxon>Myxococcus</taxon>
    </lineage>
</organism>
<dbReference type="RefSeq" id="WP_015348840.1">
    <property type="nucleotide sequence ID" value="NC_020126.1"/>
</dbReference>
<evidence type="ECO:0000313" key="2">
    <source>
        <dbReference type="Proteomes" id="UP000011131"/>
    </source>
</evidence>
<evidence type="ECO:0000313" key="1">
    <source>
        <dbReference type="EMBL" id="AGC44579.1"/>
    </source>
</evidence>
<dbReference type="OrthoDB" id="1435962at2"/>
<proteinExistence type="predicted"/>
<accession>L7UDQ0</accession>
<keyword evidence="2" id="KW-1185">Reference proteome</keyword>
<dbReference type="STRING" id="1278073.MYSTI_03267"/>
<sequence>MATNTQAILEDIDRTLREAENIRTKTHAYHTRGNAWTDTAPELITETLKDTGDLTRACLMLASAIARYASPNSPFRTQTNAILGTYGSSSDDAREQLSGALRGIRHEYEHGLLNSVTELIHRDVFSDFLEMAHHLAEKGFKDPAAVVAAGVLEQHLRQLAQKHTISLLKDNGENKSTEAINAELAKAGAYDLPTQKEITAKLALRNQAAHAMWDKYELRQVYIFIDWVRFFITKVPA</sequence>
<name>L7UDQ0_MYXSD</name>
<dbReference type="KEGG" id="msd:MYSTI_03267"/>
<evidence type="ECO:0008006" key="3">
    <source>
        <dbReference type="Google" id="ProtNLM"/>
    </source>
</evidence>
<dbReference type="HOGENOM" id="CLU_102151_0_0_7"/>
<dbReference type="Proteomes" id="UP000011131">
    <property type="component" value="Chromosome"/>
</dbReference>
<dbReference type="eggNOG" id="ENOG50320QE">
    <property type="taxonomic scope" value="Bacteria"/>
</dbReference>
<protein>
    <recommendedName>
        <fullName evidence="3">DUF4145 domain-containing protein</fullName>
    </recommendedName>
</protein>
<gene>
    <name evidence="1" type="ordered locus">MYSTI_03267</name>
</gene>
<reference evidence="1 2" key="1">
    <citation type="journal article" date="2013" name="Genome Announc.">
        <title>Complete genome sequence of Myxococcus stipitatus strain DSM 14675, a fruiting myxobacterium.</title>
        <authorList>
            <person name="Huntley S."/>
            <person name="Kneip S."/>
            <person name="Treuner-Lange A."/>
            <person name="Sogaard-Andersen L."/>
        </authorList>
    </citation>
    <scope>NUCLEOTIDE SEQUENCE [LARGE SCALE GENOMIC DNA]</scope>
    <source>
        <strain evidence="2">DSM 14675 / JCM 12634 / Mx s8</strain>
    </source>
</reference>
<dbReference type="AlphaFoldDB" id="L7UDQ0"/>
<dbReference type="EMBL" id="CP004025">
    <property type="protein sequence ID" value="AGC44579.1"/>
    <property type="molecule type" value="Genomic_DNA"/>
</dbReference>